<dbReference type="SUPFAM" id="SSF52540">
    <property type="entry name" value="P-loop containing nucleoside triphosphate hydrolases"/>
    <property type="match status" value="1"/>
</dbReference>
<name>A0ABZ3CPG7_9GAMM</name>
<dbReference type="Gene3D" id="3.40.50.300">
    <property type="entry name" value="P-loop containing nucleotide triphosphate hydrolases"/>
    <property type="match status" value="1"/>
</dbReference>
<evidence type="ECO:0008006" key="3">
    <source>
        <dbReference type="Google" id="ProtNLM"/>
    </source>
</evidence>
<sequence>MSFLLHVGTHKTGTTSIQKFFRKNQELIENKGLVYPNFNIINKSKRYAHHEIAHALAGKSKNLVYSDARRFVERCKEKYGESANVLISAEPFYRHYISKSSSQNIWKGKELYIKRVKELFGNDTELIFVFRRQDLFAASLFQENVKVNRYSKKFSSFLKEYSSYFDYYKNVALWQRYFEKIHVFDFDDLASQGPLELNFARKLGYDLDSEEVVSPAKENESFHPDLVEFKRILNGTPLCLETLDRIKGDMLLYNSEFAESHGKSKSYWIEDAQRKLFLNSYKDSNRKLSEKYLYGDTRNLIDKPLSDSIPVYSGLNESIFTDLIKKFL</sequence>
<protein>
    <recommendedName>
        <fullName evidence="3">Sulfotransferase domain-containing protein</fullName>
    </recommendedName>
</protein>
<keyword evidence="2" id="KW-1185">Reference proteome</keyword>
<dbReference type="Proteomes" id="UP001453229">
    <property type="component" value="Chromosome"/>
</dbReference>
<organism evidence="1 2">
    <name type="scientific">Salinicola lusitanus</name>
    <dbReference type="NCBI Taxonomy" id="1949085"/>
    <lineage>
        <taxon>Bacteria</taxon>
        <taxon>Pseudomonadati</taxon>
        <taxon>Pseudomonadota</taxon>
        <taxon>Gammaproteobacteria</taxon>
        <taxon>Oceanospirillales</taxon>
        <taxon>Halomonadaceae</taxon>
        <taxon>Salinicola</taxon>
    </lineage>
</organism>
<evidence type="ECO:0000313" key="2">
    <source>
        <dbReference type="Proteomes" id="UP001453229"/>
    </source>
</evidence>
<evidence type="ECO:0000313" key="1">
    <source>
        <dbReference type="EMBL" id="XAD53073.1"/>
    </source>
</evidence>
<gene>
    <name evidence="1" type="ORF">AAGT95_14645</name>
</gene>
<accession>A0ABZ3CPG7</accession>
<reference evidence="1 2" key="1">
    <citation type="submission" date="2024-04" db="EMBL/GenBank/DDBJ databases">
        <title>Salinicola lusitanus LLJ914,a marine bacterium isolated from the Okinawa Trough.</title>
        <authorList>
            <person name="Li J."/>
        </authorList>
    </citation>
    <scope>NUCLEOTIDE SEQUENCE [LARGE SCALE GENOMIC DNA]</scope>
    <source>
        <strain evidence="1 2">LLJ914</strain>
    </source>
</reference>
<dbReference type="RefSeq" id="WP_342594302.1">
    <property type="nucleotide sequence ID" value="NZ_CP151919.1"/>
</dbReference>
<proteinExistence type="predicted"/>
<dbReference type="EMBL" id="CP151919">
    <property type="protein sequence ID" value="XAD53073.1"/>
    <property type="molecule type" value="Genomic_DNA"/>
</dbReference>
<dbReference type="InterPro" id="IPR027417">
    <property type="entry name" value="P-loop_NTPase"/>
</dbReference>